<evidence type="ECO:0000259" key="1">
    <source>
        <dbReference type="Pfam" id="PF20441"/>
    </source>
</evidence>
<organism evidence="2">
    <name type="scientific">marine sediment metagenome</name>
    <dbReference type="NCBI Taxonomy" id="412755"/>
    <lineage>
        <taxon>unclassified sequences</taxon>
        <taxon>metagenomes</taxon>
        <taxon>ecological metagenomes</taxon>
    </lineage>
</organism>
<dbReference type="InterPro" id="IPR027417">
    <property type="entry name" value="P-loop_NTPase"/>
</dbReference>
<dbReference type="PANTHER" id="PTHR41287:SF1">
    <property type="entry name" value="PROTEIN YMFN"/>
    <property type="match status" value="1"/>
</dbReference>
<accession>A0A0F9VXB0</accession>
<dbReference type="GO" id="GO:0004519">
    <property type="term" value="F:endonuclease activity"/>
    <property type="evidence" value="ECO:0007669"/>
    <property type="project" value="InterPro"/>
</dbReference>
<dbReference type="InterPro" id="IPR046462">
    <property type="entry name" value="TerL_nuclease"/>
</dbReference>
<dbReference type="InterPro" id="IPR005021">
    <property type="entry name" value="Terminase_largesu-like"/>
</dbReference>
<dbReference type="Gene3D" id="3.40.50.300">
    <property type="entry name" value="P-loop containing nucleotide triphosphate hydrolases"/>
    <property type="match status" value="1"/>
</dbReference>
<dbReference type="PANTHER" id="PTHR41287">
    <property type="match status" value="1"/>
</dbReference>
<sequence>MQLSKLTTLPQATLERLQKQLKAKLNEGYYPPLVEWLEENFRIEDTGQPIKLMPHQKAVLNYAFTRNSKGRLPFTTVMYSSVKKSGKTTIAGGIGRWAAETWQRFGEVLCVGNDADQAQGRGFKAMKDSIEMEPGFQLNKKLLPGRWQTGMKKLTCLNTGTQVKAIATDYTGEAGGNPILTIFTELWGFIHTGDLRFWAEMAPSPTRPDSIRLIETYAGYEGESELLYGLYESVVLNGRQLTAGELGDLSAFEEAPNPDSLVPCYVNEAAGMFAYWDHGVVARRMPWQKGERGAVYYASEAATQTPSQMARLHSDEWVSAESAFIPIEWWDGLINPLPLVPGDRTPMVIALDAAVTKDCFGLVMVSRDPDRTSDQEPGIAVRAVRKWDPPPGGQIDYRGPEAAVRELCANFNVVEVAYDQFQLHDMCTRLMQEGVAWTRVFGQVQNRLISDSDLYTMIVHGRIRHDGNPDLREHLTNANAKVGKSEDTKMRLVKKSERRKIDLAVCLSMASYECLRLLI</sequence>
<gene>
    <name evidence="2" type="ORF">LCGC14_0353330</name>
</gene>
<dbReference type="EMBL" id="LAZR01000268">
    <property type="protein sequence ID" value="KKN78106.1"/>
    <property type="molecule type" value="Genomic_DNA"/>
</dbReference>
<comment type="caution">
    <text evidence="2">The sequence shown here is derived from an EMBL/GenBank/DDBJ whole genome shotgun (WGS) entry which is preliminary data.</text>
</comment>
<proteinExistence type="predicted"/>
<feature type="domain" description="Terminase large subunit-like endonuclease" evidence="1">
    <location>
        <begin position="392"/>
        <end position="512"/>
    </location>
</feature>
<reference evidence="2" key="1">
    <citation type="journal article" date="2015" name="Nature">
        <title>Complex archaea that bridge the gap between prokaryotes and eukaryotes.</title>
        <authorList>
            <person name="Spang A."/>
            <person name="Saw J.H."/>
            <person name="Jorgensen S.L."/>
            <person name="Zaremba-Niedzwiedzka K."/>
            <person name="Martijn J."/>
            <person name="Lind A.E."/>
            <person name="van Eijk R."/>
            <person name="Schleper C."/>
            <person name="Guy L."/>
            <person name="Ettema T.J."/>
        </authorList>
    </citation>
    <scope>NUCLEOTIDE SEQUENCE</scope>
</reference>
<protein>
    <recommendedName>
        <fullName evidence="1">Terminase large subunit-like endonuclease domain-containing protein</fullName>
    </recommendedName>
</protein>
<dbReference type="AlphaFoldDB" id="A0A0F9VXB0"/>
<dbReference type="Pfam" id="PF20441">
    <property type="entry name" value="TerL_nuclease"/>
    <property type="match status" value="1"/>
</dbReference>
<evidence type="ECO:0000313" key="2">
    <source>
        <dbReference type="EMBL" id="KKN78106.1"/>
    </source>
</evidence>
<name>A0A0F9VXB0_9ZZZZ</name>